<evidence type="ECO:0000313" key="1">
    <source>
        <dbReference type="EMBL" id="KAI4339287.1"/>
    </source>
</evidence>
<keyword evidence="2" id="KW-1185">Reference proteome</keyword>
<sequence>MGGSRVSPLFLFLLFSSSFQPFLTSAGGQVDCGVLRKGCPCFYPDNLMSHASIAMNLYYQAKGRNKWNCDFRSSGLIVVTDPSYSDCVYTA</sequence>
<evidence type="ECO:0000313" key="2">
    <source>
        <dbReference type="Proteomes" id="UP001057402"/>
    </source>
</evidence>
<reference evidence="2" key="1">
    <citation type="journal article" date="2023" name="Front. Plant Sci.">
        <title>Chromosomal-level genome assembly of Melastoma candidum provides insights into trichome evolution.</title>
        <authorList>
            <person name="Zhong Y."/>
            <person name="Wu W."/>
            <person name="Sun C."/>
            <person name="Zou P."/>
            <person name="Liu Y."/>
            <person name="Dai S."/>
            <person name="Zhou R."/>
        </authorList>
    </citation>
    <scope>NUCLEOTIDE SEQUENCE [LARGE SCALE GENOMIC DNA]</scope>
</reference>
<proteinExistence type="predicted"/>
<dbReference type="EMBL" id="CM042886">
    <property type="protein sequence ID" value="KAI4339287.1"/>
    <property type="molecule type" value="Genomic_DNA"/>
</dbReference>
<organism evidence="1 2">
    <name type="scientific">Melastoma candidum</name>
    <dbReference type="NCBI Taxonomy" id="119954"/>
    <lineage>
        <taxon>Eukaryota</taxon>
        <taxon>Viridiplantae</taxon>
        <taxon>Streptophyta</taxon>
        <taxon>Embryophyta</taxon>
        <taxon>Tracheophyta</taxon>
        <taxon>Spermatophyta</taxon>
        <taxon>Magnoliopsida</taxon>
        <taxon>eudicotyledons</taxon>
        <taxon>Gunneridae</taxon>
        <taxon>Pentapetalae</taxon>
        <taxon>rosids</taxon>
        <taxon>malvids</taxon>
        <taxon>Myrtales</taxon>
        <taxon>Melastomataceae</taxon>
        <taxon>Melastomatoideae</taxon>
        <taxon>Melastomateae</taxon>
        <taxon>Melastoma</taxon>
    </lineage>
</organism>
<comment type="caution">
    <text evidence="1">The sequence shown here is derived from an EMBL/GenBank/DDBJ whole genome shotgun (WGS) entry which is preliminary data.</text>
</comment>
<gene>
    <name evidence="1" type="ORF">MLD38_024247</name>
</gene>
<dbReference type="Proteomes" id="UP001057402">
    <property type="component" value="Chromosome 7"/>
</dbReference>
<protein>
    <submittedName>
        <fullName evidence="1">Uncharacterized protein</fullName>
    </submittedName>
</protein>
<name>A0ACB9NUD4_9MYRT</name>
<accession>A0ACB9NUD4</accession>